<dbReference type="CDD" id="cd03385">
    <property type="entry name" value="PAP2_BcrC_like"/>
    <property type="match status" value="1"/>
</dbReference>
<evidence type="ECO:0000256" key="2">
    <source>
        <dbReference type="ARBA" id="ARBA00032707"/>
    </source>
</evidence>
<feature type="transmembrane region" description="Helical" evidence="4">
    <location>
        <begin position="151"/>
        <end position="169"/>
    </location>
</feature>
<protein>
    <recommendedName>
        <fullName evidence="1">undecaprenyl-diphosphate phosphatase</fullName>
        <ecNumber evidence="1">3.6.1.27</ecNumber>
    </recommendedName>
    <alternativeName>
        <fullName evidence="2">Undecaprenyl pyrophosphate phosphatase</fullName>
    </alternativeName>
</protein>
<evidence type="ECO:0000256" key="1">
    <source>
        <dbReference type="ARBA" id="ARBA00012374"/>
    </source>
</evidence>
<dbReference type="SMART" id="SM00014">
    <property type="entry name" value="acidPPc"/>
    <property type="match status" value="1"/>
</dbReference>
<organism evidence="6 7">
    <name type="scientific">Acinetobacter gandensis</name>
    <dbReference type="NCBI Taxonomy" id="1443941"/>
    <lineage>
        <taxon>Bacteria</taxon>
        <taxon>Pseudomonadati</taxon>
        <taxon>Pseudomonadota</taxon>
        <taxon>Gammaproteobacteria</taxon>
        <taxon>Moraxellales</taxon>
        <taxon>Moraxellaceae</taxon>
        <taxon>Acinetobacter</taxon>
    </lineage>
</organism>
<comment type="catalytic activity">
    <reaction evidence="3">
        <text>di-trans,octa-cis-undecaprenyl diphosphate + H2O = di-trans,octa-cis-undecaprenyl phosphate + phosphate + H(+)</text>
        <dbReference type="Rhea" id="RHEA:28094"/>
        <dbReference type="ChEBI" id="CHEBI:15377"/>
        <dbReference type="ChEBI" id="CHEBI:15378"/>
        <dbReference type="ChEBI" id="CHEBI:43474"/>
        <dbReference type="ChEBI" id="CHEBI:58405"/>
        <dbReference type="ChEBI" id="CHEBI:60392"/>
        <dbReference type="EC" id="3.6.1.27"/>
    </reaction>
</comment>
<dbReference type="EC" id="3.6.1.27" evidence="1"/>
<evidence type="ECO:0000259" key="5">
    <source>
        <dbReference type="SMART" id="SM00014"/>
    </source>
</evidence>
<dbReference type="Proteomes" id="UP000185753">
    <property type="component" value="Unassembled WGS sequence"/>
</dbReference>
<dbReference type="InterPro" id="IPR036938">
    <property type="entry name" value="PAP2/HPO_sf"/>
</dbReference>
<dbReference type="GO" id="GO:0050380">
    <property type="term" value="F:undecaprenyl-diphosphatase activity"/>
    <property type="evidence" value="ECO:0007669"/>
    <property type="project" value="UniProtKB-EC"/>
</dbReference>
<feature type="transmembrane region" description="Helical" evidence="4">
    <location>
        <begin position="27"/>
        <end position="49"/>
    </location>
</feature>
<comment type="caution">
    <text evidence="6">The sequence shown here is derived from an EMBL/GenBank/DDBJ whole genome shotgun (WGS) entry which is preliminary data.</text>
</comment>
<evidence type="ECO:0000256" key="4">
    <source>
        <dbReference type="SAM" id="Phobius"/>
    </source>
</evidence>
<feature type="transmembrane region" description="Helical" evidence="4">
    <location>
        <begin position="102"/>
        <end position="121"/>
    </location>
</feature>
<dbReference type="RefSeq" id="WP_067765788.1">
    <property type="nucleotide sequence ID" value="NZ_LZDS01000027.1"/>
</dbReference>
<reference evidence="7" key="1">
    <citation type="submission" date="2016-06" db="EMBL/GenBank/DDBJ databases">
        <authorList>
            <person name="Radolfova-Krizova L."/>
            <person name="Nemec A."/>
        </authorList>
    </citation>
    <scope>NUCLEOTIDE SEQUENCE [LARGE SCALE GENOMIC DNA]</scope>
    <source>
        <strain evidence="7">ANC 4275</strain>
    </source>
</reference>
<name>A0A1A7R7N2_9GAMM</name>
<feature type="transmembrane region" description="Helical" evidence="4">
    <location>
        <begin position="61"/>
        <end position="82"/>
    </location>
</feature>
<evidence type="ECO:0000256" key="3">
    <source>
        <dbReference type="ARBA" id="ARBA00047594"/>
    </source>
</evidence>
<keyword evidence="7" id="KW-1185">Reference proteome</keyword>
<dbReference type="Pfam" id="PF01569">
    <property type="entry name" value="PAP2"/>
    <property type="match status" value="1"/>
</dbReference>
<dbReference type="OrthoDB" id="9801622at2"/>
<dbReference type="AlphaFoldDB" id="A0A1A7R7N2"/>
<gene>
    <name evidence="6" type="ORF">A9J31_07135</name>
</gene>
<dbReference type="EMBL" id="LZDS01000027">
    <property type="protein sequence ID" value="OBX27896.1"/>
    <property type="molecule type" value="Genomic_DNA"/>
</dbReference>
<dbReference type="GO" id="GO:0005886">
    <property type="term" value="C:plasma membrane"/>
    <property type="evidence" value="ECO:0007669"/>
    <property type="project" value="InterPro"/>
</dbReference>
<sequence>MSIEQLNLDLYYLLNVPEHASTLMMTFAQFIAHDLIYIFLIIFAFAWLFGKIETKTAIIKAALFTAVTLCISEILSAILHTPRPFVIDVGQTLIQHDPTGSFPSNHMSIFSGIAFSYYFSLKRDLGRILIWVALLVAWSRVYVGVHFPIDMFGAFFIALFINLAGLPIWWKHQHKIMYYILNMHTFLMKLLIRRGWIE</sequence>
<keyword evidence="4" id="KW-0472">Membrane</keyword>
<dbReference type="InterPro" id="IPR000326">
    <property type="entry name" value="PAP2/HPO"/>
</dbReference>
<accession>A0A1A7R7N2</accession>
<dbReference type="PANTHER" id="PTHR14969">
    <property type="entry name" value="SPHINGOSINE-1-PHOSPHATE PHOSPHOHYDROLASE"/>
    <property type="match status" value="1"/>
</dbReference>
<keyword evidence="4" id="KW-1133">Transmembrane helix</keyword>
<dbReference type="SUPFAM" id="SSF48317">
    <property type="entry name" value="Acid phosphatase/Vanadium-dependent haloperoxidase"/>
    <property type="match status" value="1"/>
</dbReference>
<feature type="domain" description="Phosphatidic acid phosphatase type 2/haloperoxidase" evidence="5">
    <location>
        <begin position="57"/>
        <end position="166"/>
    </location>
</feature>
<keyword evidence="4" id="KW-0812">Transmembrane</keyword>
<dbReference type="Gene3D" id="1.20.144.10">
    <property type="entry name" value="Phosphatidic acid phosphatase type 2/haloperoxidase"/>
    <property type="match status" value="1"/>
</dbReference>
<dbReference type="STRING" id="1443941.A9J31_07135"/>
<evidence type="ECO:0000313" key="7">
    <source>
        <dbReference type="Proteomes" id="UP000185753"/>
    </source>
</evidence>
<dbReference type="InterPro" id="IPR033879">
    <property type="entry name" value="UPP_Pase"/>
</dbReference>
<feature type="transmembrane region" description="Helical" evidence="4">
    <location>
        <begin position="128"/>
        <end position="145"/>
    </location>
</feature>
<dbReference type="PANTHER" id="PTHR14969:SF13">
    <property type="entry name" value="AT30094P"/>
    <property type="match status" value="1"/>
</dbReference>
<proteinExistence type="predicted"/>
<evidence type="ECO:0000313" key="6">
    <source>
        <dbReference type="EMBL" id="OBX27896.1"/>
    </source>
</evidence>